<evidence type="ECO:0000313" key="1">
    <source>
        <dbReference type="EMBL" id="CEG43291.1"/>
    </source>
</evidence>
<dbReference type="AlphaFoldDB" id="A0A0N7L650"/>
<name>A0A0N7L650_PLAHL</name>
<proteinExistence type="predicted"/>
<organism evidence="1 2">
    <name type="scientific">Plasmopara halstedii</name>
    <name type="common">Downy mildew of sunflower</name>
    <dbReference type="NCBI Taxonomy" id="4781"/>
    <lineage>
        <taxon>Eukaryota</taxon>
        <taxon>Sar</taxon>
        <taxon>Stramenopiles</taxon>
        <taxon>Oomycota</taxon>
        <taxon>Peronosporomycetes</taxon>
        <taxon>Peronosporales</taxon>
        <taxon>Peronosporaceae</taxon>
        <taxon>Plasmopara</taxon>
    </lineage>
</organism>
<accession>A0A0N7L650</accession>
<reference evidence="2" key="1">
    <citation type="submission" date="2014-09" db="EMBL/GenBank/DDBJ databases">
        <authorList>
            <person name="Sharma Rahul"/>
            <person name="Thines Marco"/>
        </authorList>
    </citation>
    <scope>NUCLEOTIDE SEQUENCE [LARGE SCALE GENOMIC DNA]</scope>
</reference>
<dbReference type="EMBL" id="CCYD01000653">
    <property type="protein sequence ID" value="CEG43291.1"/>
    <property type="molecule type" value="Genomic_DNA"/>
</dbReference>
<sequence>MILKDAYKTCQGGESIELLFQYRMSGSLMLKKNCDVARIDPPEVVRVFAYNYAAFHVVGPINESRAVL</sequence>
<protein>
    <submittedName>
        <fullName evidence="1">Uncharacterized protein</fullName>
    </submittedName>
</protein>
<evidence type="ECO:0000313" key="2">
    <source>
        <dbReference type="Proteomes" id="UP000054928"/>
    </source>
</evidence>
<dbReference type="Proteomes" id="UP000054928">
    <property type="component" value="Unassembled WGS sequence"/>
</dbReference>
<dbReference type="RefSeq" id="XP_024579660.1">
    <property type="nucleotide sequence ID" value="XM_024729266.1"/>
</dbReference>
<keyword evidence="2" id="KW-1185">Reference proteome</keyword>
<dbReference type="GeneID" id="36408550"/>